<dbReference type="Proteomes" id="UP000199280">
    <property type="component" value="Unassembled WGS sequence"/>
</dbReference>
<dbReference type="Proteomes" id="UP000076878">
    <property type="component" value="Unassembled WGS sequence"/>
</dbReference>
<name>A0A143YXP9_9LACT</name>
<evidence type="ECO:0000313" key="1">
    <source>
        <dbReference type="EMBL" id="CZQ99801.1"/>
    </source>
</evidence>
<proteinExistence type="predicted"/>
<dbReference type="OrthoDB" id="2846443at2"/>
<evidence type="ECO:0000313" key="2">
    <source>
        <dbReference type="EMBL" id="SEJ72297.1"/>
    </source>
</evidence>
<keyword evidence="4" id="KW-1185">Reference proteome</keyword>
<reference evidence="1 3" key="1">
    <citation type="submission" date="2016-02" db="EMBL/GenBank/DDBJ databases">
        <authorList>
            <person name="Wen L."/>
            <person name="He K."/>
            <person name="Yang H."/>
        </authorList>
    </citation>
    <scope>NUCLEOTIDE SEQUENCE [LARGE SCALE GENOMIC DNA]</scope>
    <source>
        <strain evidence="1">Trichococcus_R210</strain>
    </source>
</reference>
<dbReference type="AlphaFoldDB" id="A0A143YXP9"/>
<accession>A0A143YXP9</accession>
<protein>
    <submittedName>
        <fullName evidence="1">Uncharacterized protein</fullName>
    </submittedName>
</protein>
<dbReference type="EMBL" id="FNYT01000023">
    <property type="protein sequence ID" value="SEJ72297.1"/>
    <property type="molecule type" value="Genomic_DNA"/>
</dbReference>
<sequence length="642" mass="76602">MDTHRIKYYGPGDMTYNMYLHESEQYMEAFNYDRSTRKLIDVIEMHNVLKYLSAADIVINDKVDSFKKVAKRIIGSYVSRKDLDALSAEYEELYILYKEDFWEIFVDYQLIKKTTVPQFQDFIEKNNVFIVVLLQQKAICDKYRVPLKVLLLKEPKCFELFLSKYDSAGERDYEFPPNFSNEEINDWARRYCEWEDANPNYLLQLSLWSSHHEKKIDDRIILKAKRAREKQMNKYFDKSSGFSWGLEVEFKPDIPTGFRFEAKSETDFKVSFDKNWLIEERDYPTLLNNFTYHFGFFDLMGRFSLIGSQNATGSLSDIMQPQAKHGYRVSLDFKIKRTYFSMLYQAYFDYLAYEGYDLEEIYAFCYNELFQSEYNIQGFSCNPTPKENGFYDRCKALIPEMDSILKQFDFFQRYGEIDDDLFEMQSKTTGYREIKSLQDKKYVYFNSEDTLGLCRLLFDNQSRLSFPEKKKGESSFYYYVQKGIAVADFYESQQWIISEHLKDNDIIGYDVANRIYFRDPVLIRMYKAIWESGYCSLFDFSDDFLTKVQQEVEKGNLRYGDTLFSEQESDYISFIMDDKKFSNTLAIRNKYTHGSFSKRSGHEHKGHYLELMMIMLLYTVRINGELDYQDRKKQKQNSEPQV</sequence>
<dbReference type="RefSeq" id="WP_068623061.1">
    <property type="nucleotide sequence ID" value="NZ_FJNB01000012.1"/>
</dbReference>
<organism evidence="1 3">
    <name type="scientific">Trichococcus ilyis</name>
    <dbReference type="NCBI Taxonomy" id="640938"/>
    <lineage>
        <taxon>Bacteria</taxon>
        <taxon>Bacillati</taxon>
        <taxon>Bacillota</taxon>
        <taxon>Bacilli</taxon>
        <taxon>Lactobacillales</taxon>
        <taxon>Carnobacteriaceae</taxon>
        <taxon>Trichococcus</taxon>
    </lineage>
</organism>
<gene>
    <name evidence="2" type="ORF">SAMN05216375_12343</name>
    <name evidence="1" type="ORF">TR210_1667</name>
</gene>
<dbReference type="EMBL" id="FJNB01000012">
    <property type="protein sequence ID" value="CZQ99801.1"/>
    <property type="molecule type" value="Genomic_DNA"/>
</dbReference>
<reference evidence="2 4" key="2">
    <citation type="submission" date="2016-10" db="EMBL/GenBank/DDBJ databases">
        <authorList>
            <person name="Varghese N."/>
            <person name="Submissions S."/>
        </authorList>
    </citation>
    <scope>NUCLEOTIDE SEQUENCE [LARGE SCALE GENOMIC DNA]</scope>
    <source>
        <strain evidence="2 4">DSM 22150</strain>
    </source>
</reference>
<evidence type="ECO:0000313" key="3">
    <source>
        <dbReference type="Proteomes" id="UP000076878"/>
    </source>
</evidence>
<evidence type="ECO:0000313" key="4">
    <source>
        <dbReference type="Proteomes" id="UP000199280"/>
    </source>
</evidence>